<dbReference type="EMBL" id="CP001338">
    <property type="protein sequence ID" value="ACL17986.1"/>
    <property type="molecule type" value="Genomic_DNA"/>
</dbReference>
<organism evidence="1 2">
    <name type="scientific">Methanosphaerula palustris (strain ATCC BAA-1556 / DSM 19958 / E1-9c)</name>
    <dbReference type="NCBI Taxonomy" id="521011"/>
    <lineage>
        <taxon>Archaea</taxon>
        <taxon>Methanobacteriati</taxon>
        <taxon>Methanobacteriota</taxon>
        <taxon>Stenosarchaea group</taxon>
        <taxon>Methanomicrobia</taxon>
        <taxon>Methanomicrobiales</taxon>
        <taxon>Methanoregulaceae</taxon>
        <taxon>Methanosphaerula</taxon>
    </lineage>
</organism>
<keyword evidence="2" id="KW-1185">Reference proteome</keyword>
<reference evidence="1 2" key="1">
    <citation type="journal article" date="2015" name="Genome Announc.">
        <title>Complete Genome Sequence of Methanosphaerula palustris E1-9CT, a Hydrogenotrophic Methanogen Isolated from a Minerotrophic Fen Peatland.</title>
        <authorList>
            <person name="Cadillo-Quiroz H."/>
            <person name="Browne P."/>
            <person name="Kyrpides N."/>
            <person name="Woyke T."/>
            <person name="Goodwin L."/>
            <person name="Detter C."/>
            <person name="Yavitt J.B."/>
            <person name="Zinder S.H."/>
        </authorList>
    </citation>
    <scope>NUCLEOTIDE SEQUENCE [LARGE SCALE GENOMIC DNA]</scope>
    <source>
        <strain evidence="2">ATCC BAA-1556 / DSM 19958 / E1-9c</strain>
    </source>
</reference>
<protein>
    <submittedName>
        <fullName evidence="1">Uncharacterized protein</fullName>
    </submittedName>
</protein>
<dbReference type="HOGENOM" id="CLU_2662395_0_0_2"/>
<dbReference type="GeneID" id="7270830"/>
<dbReference type="eggNOG" id="arCOG09502">
    <property type="taxonomic scope" value="Archaea"/>
</dbReference>
<dbReference type="OrthoDB" id="146591at2157"/>
<dbReference type="RefSeq" id="WP_012619305.1">
    <property type="nucleotide sequence ID" value="NC_011832.1"/>
</dbReference>
<dbReference type="Proteomes" id="UP000002457">
    <property type="component" value="Chromosome"/>
</dbReference>
<gene>
    <name evidence="1" type="ordered locus">Mpal_2722</name>
</gene>
<evidence type="ECO:0000313" key="1">
    <source>
        <dbReference type="EMBL" id="ACL17986.1"/>
    </source>
</evidence>
<evidence type="ECO:0000313" key="2">
    <source>
        <dbReference type="Proteomes" id="UP000002457"/>
    </source>
</evidence>
<proteinExistence type="predicted"/>
<dbReference type="STRING" id="521011.Mpal_2722"/>
<sequence>MTLEQQVLAVLAAELGPSAPKFLKRQCTYHLKKESSRLTSRDLEDLANWTFIGIKLILSETTAEKVRKNLLSLKN</sequence>
<dbReference type="AlphaFoldDB" id="B8GFV3"/>
<name>B8GFV3_METPE</name>
<dbReference type="KEGG" id="mpl:Mpal_2722"/>
<accession>B8GFV3</accession>